<dbReference type="AlphaFoldDB" id="A0A1H9QMP9"/>
<dbReference type="Proteomes" id="UP000198929">
    <property type="component" value="Unassembled WGS sequence"/>
</dbReference>
<proteinExistence type="predicted"/>
<keyword evidence="1" id="KW-0812">Transmembrane</keyword>
<keyword evidence="1" id="KW-0472">Membrane</keyword>
<organism evidence="2 3">
    <name type="scientific">Corynebacterium cystitidis DSM 20524</name>
    <dbReference type="NCBI Taxonomy" id="1121357"/>
    <lineage>
        <taxon>Bacteria</taxon>
        <taxon>Bacillati</taxon>
        <taxon>Actinomycetota</taxon>
        <taxon>Actinomycetes</taxon>
        <taxon>Mycobacteriales</taxon>
        <taxon>Corynebacteriaceae</taxon>
        <taxon>Corynebacterium</taxon>
    </lineage>
</organism>
<keyword evidence="3" id="KW-1185">Reference proteome</keyword>
<accession>A0A1H9QMP9</accession>
<gene>
    <name evidence="2" type="ORF">SAMN05661109_00591</name>
</gene>
<feature type="transmembrane region" description="Helical" evidence="1">
    <location>
        <begin position="7"/>
        <end position="33"/>
    </location>
</feature>
<keyword evidence="1" id="KW-1133">Transmembrane helix</keyword>
<sequence length="132" mass="14462">MNSNQRWFTIGVTLVLLVYPCVELFALMFTRAVRSEVAPPLDPTVVTWGSLIAVAISFALAVSQYAHQKQFTQGLTNKLSGSTLALWPPASVCSSKTWPRTTSPSTSVLPSSRHGWIPTRYCWPPCCSSPCT</sequence>
<evidence type="ECO:0000313" key="3">
    <source>
        <dbReference type="Proteomes" id="UP000198929"/>
    </source>
</evidence>
<dbReference type="EMBL" id="FOGQ01000002">
    <property type="protein sequence ID" value="SER61129.1"/>
    <property type="molecule type" value="Genomic_DNA"/>
</dbReference>
<name>A0A1H9QMP9_9CORY</name>
<reference evidence="3" key="1">
    <citation type="submission" date="2016-10" db="EMBL/GenBank/DDBJ databases">
        <authorList>
            <person name="Varghese N."/>
            <person name="Submissions S."/>
        </authorList>
    </citation>
    <scope>NUCLEOTIDE SEQUENCE [LARGE SCALE GENOMIC DNA]</scope>
    <source>
        <strain evidence="3">DSM 20524</strain>
    </source>
</reference>
<evidence type="ECO:0000256" key="1">
    <source>
        <dbReference type="SAM" id="Phobius"/>
    </source>
</evidence>
<evidence type="ECO:0000313" key="2">
    <source>
        <dbReference type="EMBL" id="SER61129.1"/>
    </source>
</evidence>
<protein>
    <submittedName>
        <fullName evidence="2">Uncharacterized protein</fullName>
    </submittedName>
</protein>
<feature type="transmembrane region" description="Helical" evidence="1">
    <location>
        <begin position="45"/>
        <end position="63"/>
    </location>
</feature>